<organism evidence="1 2">
    <name type="scientific">Pseudoalteromonas issachenkonii</name>
    <dbReference type="NCBI Taxonomy" id="152297"/>
    <lineage>
        <taxon>Bacteria</taxon>
        <taxon>Pseudomonadati</taxon>
        <taxon>Pseudomonadota</taxon>
        <taxon>Gammaproteobacteria</taxon>
        <taxon>Alteromonadales</taxon>
        <taxon>Pseudoalteromonadaceae</taxon>
        <taxon>Pseudoalteromonas</taxon>
    </lineage>
</organism>
<keyword evidence="2" id="KW-1185">Reference proteome</keyword>
<reference evidence="1 2" key="1">
    <citation type="submission" date="2024-02" db="EMBL/GenBank/DDBJ databases">
        <title>Bacteria isolated from the canopy kelp, Nereocystis luetkeana.</title>
        <authorList>
            <person name="Pfister C.A."/>
            <person name="Younker I.T."/>
            <person name="Light S.H."/>
        </authorList>
    </citation>
    <scope>NUCLEOTIDE SEQUENCE [LARGE SCALE GENOMIC DNA]</scope>
    <source>
        <strain evidence="1 2">TI.1.03</strain>
    </source>
</reference>
<dbReference type="RefSeq" id="WP_341601275.1">
    <property type="nucleotide sequence ID" value="NZ_JBAKAW010000001.1"/>
</dbReference>
<dbReference type="EMBL" id="JBAKAW010000001">
    <property type="protein sequence ID" value="MEL0653703.1"/>
    <property type="molecule type" value="Genomic_DNA"/>
</dbReference>
<comment type="caution">
    <text evidence="1">The sequence shown here is derived from an EMBL/GenBank/DDBJ whole genome shotgun (WGS) entry which is preliminary data.</text>
</comment>
<evidence type="ECO:0000313" key="1">
    <source>
        <dbReference type="EMBL" id="MEL0653703.1"/>
    </source>
</evidence>
<protein>
    <submittedName>
        <fullName evidence="1">Uncharacterized protein</fullName>
    </submittedName>
</protein>
<gene>
    <name evidence="1" type="ORF">V6257_01550</name>
</gene>
<proteinExistence type="predicted"/>
<dbReference type="Proteomes" id="UP001371391">
    <property type="component" value="Unassembled WGS sequence"/>
</dbReference>
<accession>A0ABU9GVR8</accession>
<name>A0ABU9GVR8_9GAMM</name>
<sequence length="70" mass="7821">MSTWKLIKLYCHLSSVISYSGVEGGYLDFGIEWRNEAVQSDSFPPILIKLAGQIGLGIELSQYPPDDEDE</sequence>
<evidence type="ECO:0000313" key="2">
    <source>
        <dbReference type="Proteomes" id="UP001371391"/>
    </source>
</evidence>